<evidence type="ECO:0000313" key="6">
    <source>
        <dbReference type="Proteomes" id="UP001159363"/>
    </source>
</evidence>
<dbReference type="Proteomes" id="UP001159363">
    <property type="component" value="Chromosome 3"/>
</dbReference>
<dbReference type="EMBL" id="JARBHB010000003">
    <property type="protein sequence ID" value="KAJ8889652.1"/>
    <property type="molecule type" value="Genomic_DNA"/>
</dbReference>
<keyword evidence="1" id="KW-0808">Transferase</keyword>
<protein>
    <recommendedName>
        <fullName evidence="7">Peptidase aspartic putative domain-containing protein</fullName>
    </recommendedName>
</protein>
<dbReference type="PANTHER" id="PTHR47331:SF1">
    <property type="entry name" value="GAG-LIKE PROTEIN"/>
    <property type="match status" value="1"/>
</dbReference>
<feature type="compositionally biased region" description="Basic and acidic residues" evidence="4">
    <location>
        <begin position="1098"/>
        <end position="1142"/>
    </location>
</feature>
<evidence type="ECO:0000313" key="5">
    <source>
        <dbReference type="EMBL" id="KAJ8889652.1"/>
    </source>
</evidence>
<dbReference type="PANTHER" id="PTHR47331">
    <property type="entry name" value="PHD-TYPE DOMAIN-CONTAINING PROTEIN"/>
    <property type="match status" value="1"/>
</dbReference>
<name>A0ABQ9HZ33_9NEOP</name>
<reference evidence="5 6" key="1">
    <citation type="submission" date="2023-02" db="EMBL/GenBank/DDBJ databases">
        <title>LHISI_Scaffold_Assembly.</title>
        <authorList>
            <person name="Stuart O.P."/>
            <person name="Cleave R."/>
            <person name="Magrath M.J.L."/>
            <person name="Mikheyev A.S."/>
        </authorList>
    </citation>
    <scope>NUCLEOTIDE SEQUENCE [LARGE SCALE GENOMIC DNA]</scope>
    <source>
        <strain evidence="5">Daus_M_001</strain>
        <tissue evidence="5">Leg muscle</tissue>
    </source>
</reference>
<evidence type="ECO:0000256" key="1">
    <source>
        <dbReference type="ARBA" id="ARBA00022679"/>
    </source>
</evidence>
<feature type="region of interest" description="Disordered" evidence="4">
    <location>
        <begin position="1093"/>
        <end position="1142"/>
    </location>
</feature>
<proteinExistence type="predicted"/>
<dbReference type="Pfam" id="PF05380">
    <property type="entry name" value="Peptidase_A17"/>
    <property type="match status" value="1"/>
</dbReference>
<evidence type="ECO:0000256" key="4">
    <source>
        <dbReference type="SAM" id="MobiDB-lite"/>
    </source>
</evidence>
<comment type="caution">
    <text evidence="5">The sequence shown here is derived from an EMBL/GenBank/DDBJ whole genome shotgun (WGS) entry which is preliminary data.</text>
</comment>
<keyword evidence="3" id="KW-0695">RNA-directed DNA polymerase</keyword>
<dbReference type="InterPro" id="IPR036397">
    <property type="entry name" value="RNaseH_sf"/>
</dbReference>
<dbReference type="Gene3D" id="3.30.420.10">
    <property type="entry name" value="Ribonuclease H-like superfamily/Ribonuclease H"/>
    <property type="match status" value="1"/>
</dbReference>
<keyword evidence="6" id="KW-1185">Reference proteome</keyword>
<evidence type="ECO:0000256" key="3">
    <source>
        <dbReference type="ARBA" id="ARBA00022918"/>
    </source>
</evidence>
<dbReference type="PROSITE" id="PS00141">
    <property type="entry name" value="ASP_PROTEASE"/>
    <property type="match status" value="1"/>
</dbReference>
<evidence type="ECO:0008006" key="7">
    <source>
        <dbReference type="Google" id="ProtNLM"/>
    </source>
</evidence>
<evidence type="ECO:0000256" key="2">
    <source>
        <dbReference type="ARBA" id="ARBA00022695"/>
    </source>
</evidence>
<sequence length="1223" mass="137435">MLEARVSENPDRLRPSSHSLVSNMELQAAVKKWAVMPSSFTKLVNTTSQLLHKESEAAGVNGDESEGELSGSDEYNTKYSTFCVQKSHIVSSEGSTGKCTGASNRNESMSKRKYRLPKVELIKYGGELSEWLGFWSQFSNIDEDEEALETLGISSDKYTAMLFPIVGPFLTEDLPRAWLRSGVFHIGDNRLVSLMEFLRKEIKQEERISIIIKGFNIASLCDNRVKEPSGSEMETSIATAADLVNTKRVPNALTCIFCQGAHFSWDGFKERRTTTIEKLKNIDNSHCCFVYLRGGHVSKRCKMTCVVNGAKHMQLICPKLEVVKPKPHGKTLQDNEEKALANHSSSDTLMQMLIVRIKGKTGDRHISILIDTGSQRSYITKELVAKVGYQSVGEEELRHGLISGHQSNKANHKWFHITLENPGSNYVCGFDDLDQDTICSSVPTVKREVCQRTFKDTGVTIKDDTSPIQVLVRADVAGRLLSGERIILEDGLVAFNTYLGWTVMGKVSDTELCSQTMIVDVLGIGDPEKQRTREDLVSTVKEHFERSIKRNVEKKKDMRPSPNDSLEEGPNLIAAIRLLLLWFRLKPIGVIADIKKAFLHTSLSERDRDFVQFLLKHKGSHIIALRHTRAVFGVISSPFILEALARIPIRKKQSLLYRKVFYVDNCVTSVRDDELYKFIEESTSIFREANFELRGRASDVLYANSAIAETGPGHVTKRKILFICTQNFQSNWFYCSCGVNSKIIDPTDEEGQWLPSTKKSTIPRLELLAATTATRLASKAAGNLGIDKLDFQFWSDSTTVITWIQREDTWGVFVHNMVQEIRRLSDQKSWHYVAETMNPAEMTSLGYSAEVLLRSKWWEGPEWLKKTSEWPIFSSMISEDEANLEKIPGVILSLTSSCVMPQFPDDRVRHAPVFEVIGVDMADPLYFKDWGKAWIFIFTCAVYRAVNLELVTSLSTETFIRSVRRSLPTMDAIQFFTFIVTVAVEIQPLDSSKRLRGQKINSVAFKAFLIQQSSLLGQRDKCLALHKQIFCWLFAECGQKLYGMAVPVTGSLWTRLLATVHRMETVLPGEVSAVQLCTVNSLPQRLSLASGSTTLIEPAKDSPRVNERRDSAGSQKRDLGSRRGLSEVKMEQRRNESTREATHVANHIRPIDGLQSDDKPANSWHAPGTIASPEVVPLTSHTLPITDPGVLNTNGQSVAHILMASHAFTICLTRYLKKLIFII</sequence>
<keyword evidence="2" id="KW-0548">Nucleotidyltransferase</keyword>
<dbReference type="InterPro" id="IPR001969">
    <property type="entry name" value="Aspartic_peptidase_AS"/>
</dbReference>
<dbReference type="InterPro" id="IPR008042">
    <property type="entry name" value="Retrotrans_Pao"/>
</dbReference>
<organism evidence="5 6">
    <name type="scientific">Dryococelus australis</name>
    <dbReference type="NCBI Taxonomy" id="614101"/>
    <lineage>
        <taxon>Eukaryota</taxon>
        <taxon>Metazoa</taxon>
        <taxon>Ecdysozoa</taxon>
        <taxon>Arthropoda</taxon>
        <taxon>Hexapoda</taxon>
        <taxon>Insecta</taxon>
        <taxon>Pterygota</taxon>
        <taxon>Neoptera</taxon>
        <taxon>Polyneoptera</taxon>
        <taxon>Phasmatodea</taxon>
        <taxon>Verophasmatodea</taxon>
        <taxon>Anareolatae</taxon>
        <taxon>Phasmatidae</taxon>
        <taxon>Eurycanthinae</taxon>
        <taxon>Dryococelus</taxon>
    </lineage>
</organism>
<accession>A0ABQ9HZ33</accession>
<gene>
    <name evidence="5" type="ORF">PR048_009152</name>
</gene>